<dbReference type="EMBL" id="JAMSHJ010000006">
    <property type="protein sequence ID" value="KAI5400163.1"/>
    <property type="molecule type" value="Genomic_DNA"/>
</dbReference>
<sequence>MEEAVEMQGAGEIQGAGNLHNNSKFSLFYVITEERGITYRHKTRLHIGQLVKDTSDKLKQASEIDHHVDVNPVFSASVLVEMMEPDGSSTISVMSGEGESLSAQLAHEVMAIQL</sequence>
<gene>
    <name evidence="1" type="ORF">KIW84_065185</name>
</gene>
<keyword evidence="2" id="KW-1185">Reference proteome</keyword>
<reference evidence="1 2" key="1">
    <citation type="journal article" date="2022" name="Nat. Genet.">
        <title>Improved pea reference genome and pan-genome highlight genomic features and evolutionary characteristics.</title>
        <authorList>
            <person name="Yang T."/>
            <person name="Liu R."/>
            <person name="Luo Y."/>
            <person name="Hu S."/>
            <person name="Wang D."/>
            <person name="Wang C."/>
            <person name="Pandey M.K."/>
            <person name="Ge S."/>
            <person name="Xu Q."/>
            <person name="Li N."/>
            <person name="Li G."/>
            <person name="Huang Y."/>
            <person name="Saxena R.K."/>
            <person name="Ji Y."/>
            <person name="Li M."/>
            <person name="Yan X."/>
            <person name="He Y."/>
            <person name="Liu Y."/>
            <person name="Wang X."/>
            <person name="Xiang C."/>
            <person name="Varshney R.K."/>
            <person name="Ding H."/>
            <person name="Gao S."/>
            <person name="Zong X."/>
        </authorList>
    </citation>
    <scope>NUCLEOTIDE SEQUENCE [LARGE SCALE GENOMIC DNA]</scope>
    <source>
        <strain evidence="1 2">cv. Zhongwan 6</strain>
    </source>
</reference>
<name>A0A9D5AA14_PEA</name>
<protein>
    <submittedName>
        <fullName evidence="1">Uncharacterized protein</fullName>
    </submittedName>
</protein>
<dbReference type="Proteomes" id="UP001058974">
    <property type="component" value="Chromosome 6"/>
</dbReference>
<accession>A0A9D5AA14</accession>
<evidence type="ECO:0000313" key="2">
    <source>
        <dbReference type="Proteomes" id="UP001058974"/>
    </source>
</evidence>
<evidence type="ECO:0000313" key="1">
    <source>
        <dbReference type="EMBL" id="KAI5400163.1"/>
    </source>
</evidence>
<comment type="caution">
    <text evidence="1">The sequence shown here is derived from an EMBL/GenBank/DDBJ whole genome shotgun (WGS) entry which is preliminary data.</text>
</comment>
<organism evidence="1 2">
    <name type="scientific">Pisum sativum</name>
    <name type="common">Garden pea</name>
    <name type="synonym">Lathyrus oleraceus</name>
    <dbReference type="NCBI Taxonomy" id="3888"/>
    <lineage>
        <taxon>Eukaryota</taxon>
        <taxon>Viridiplantae</taxon>
        <taxon>Streptophyta</taxon>
        <taxon>Embryophyta</taxon>
        <taxon>Tracheophyta</taxon>
        <taxon>Spermatophyta</taxon>
        <taxon>Magnoliopsida</taxon>
        <taxon>eudicotyledons</taxon>
        <taxon>Gunneridae</taxon>
        <taxon>Pentapetalae</taxon>
        <taxon>rosids</taxon>
        <taxon>fabids</taxon>
        <taxon>Fabales</taxon>
        <taxon>Fabaceae</taxon>
        <taxon>Papilionoideae</taxon>
        <taxon>50 kb inversion clade</taxon>
        <taxon>NPAAA clade</taxon>
        <taxon>Hologalegina</taxon>
        <taxon>IRL clade</taxon>
        <taxon>Fabeae</taxon>
        <taxon>Lathyrus</taxon>
    </lineage>
</organism>
<dbReference type="AlphaFoldDB" id="A0A9D5AA14"/>
<dbReference type="Gramene" id="Psat06G0518500-T1">
    <property type="protein sequence ID" value="KAI5400163.1"/>
    <property type="gene ID" value="KIW84_065185"/>
</dbReference>
<proteinExistence type="predicted"/>